<name>A0A3B0TZI6_9ZZZZ</name>
<feature type="transmembrane region" description="Helical" evidence="9">
    <location>
        <begin position="113"/>
        <end position="134"/>
    </location>
</feature>
<proteinExistence type="inferred from homology"/>
<keyword evidence="4" id="KW-0997">Cell inner membrane</keyword>
<comment type="subcellular location">
    <subcellularLocation>
        <location evidence="1">Cell inner membrane</location>
        <topology evidence="1">Multi-pass membrane protein</topology>
    </subcellularLocation>
</comment>
<dbReference type="NCBIfam" id="TIGR01620">
    <property type="entry name" value="hyp_HI0043"/>
    <property type="match status" value="1"/>
</dbReference>
<keyword evidence="6 9" id="KW-1133">Transmembrane helix</keyword>
<evidence type="ECO:0000256" key="5">
    <source>
        <dbReference type="ARBA" id="ARBA00022692"/>
    </source>
</evidence>
<dbReference type="AlphaFoldDB" id="A0A3B0TZI6"/>
<accession>A0A3B0TZI6</accession>
<evidence type="ECO:0000256" key="2">
    <source>
        <dbReference type="ARBA" id="ARBA00008255"/>
    </source>
</evidence>
<evidence type="ECO:0000256" key="4">
    <source>
        <dbReference type="ARBA" id="ARBA00022519"/>
    </source>
</evidence>
<feature type="transmembrane region" description="Helical" evidence="9">
    <location>
        <begin position="81"/>
        <end position="101"/>
    </location>
</feature>
<sequence>MRKPVARPTQIQATETQKQKPAPETPERQPPGSTVSRPPRAFAPGKVEPDPVPLENWDEDKNLPEIADTAPMAQKGKNWPLRMVLATGGLLVSLGLSLMLDRLIRDLFARYDWLGWLGVGALFLLLIGIVVLAWREISALKRLGNLDRLRHRAAKVLETNLPADGATIAGQLNQLYANRPDLAHARQLLDQETIDQFDGANIIHSAERHLMSPLDKRARALIAAAARRVAVVTAISPRAIVDVAFVFYESVKLARAIAALYGARPGLIGGWRLAKEVLSHLAITGGVALGDSVIQQLLGHGLAARLSARLGEGLVNGLMTVRVGIAAMGVTRPLPFDRIKQPQVIDFAADLAKIGQNKPEK</sequence>
<evidence type="ECO:0000256" key="3">
    <source>
        <dbReference type="ARBA" id="ARBA00022475"/>
    </source>
</evidence>
<evidence type="ECO:0000313" key="10">
    <source>
        <dbReference type="EMBL" id="VAW19782.1"/>
    </source>
</evidence>
<evidence type="ECO:0000256" key="1">
    <source>
        <dbReference type="ARBA" id="ARBA00004429"/>
    </source>
</evidence>
<dbReference type="Pfam" id="PF05128">
    <property type="entry name" value="DUF697"/>
    <property type="match status" value="1"/>
</dbReference>
<feature type="region of interest" description="Disordered" evidence="8">
    <location>
        <begin position="1"/>
        <end position="59"/>
    </location>
</feature>
<evidence type="ECO:0000256" key="6">
    <source>
        <dbReference type="ARBA" id="ARBA00022989"/>
    </source>
</evidence>
<organism evidence="10">
    <name type="scientific">hydrothermal vent metagenome</name>
    <dbReference type="NCBI Taxonomy" id="652676"/>
    <lineage>
        <taxon>unclassified sequences</taxon>
        <taxon>metagenomes</taxon>
        <taxon>ecological metagenomes</taxon>
    </lineage>
</organism>
<dbReference type="InterPro" id="IPR006507">
    <property type="entry name" value="UPF0283"/>
</dbReference>
<dbReference type="EMBL" id="UOEO01000119">
    <property type="protein sequence ID" value="VAW19782.1"/>
    <property type="molecule type" value="Genomic_DNA"/>
</dbReference>
<dbReference type="PANTHER" id="PTHR39342">
    <property type="entry name" value="UPF0283 MEMBRANE PROTEIN YCJF"/>
    <property type="match status" value="1"/>
</dbReference>
<dbReference type="GO" id="GO:0005886">
    <property type="term" value="C:plasma membrane"/>
    <property type="evidence" value="ECO:0007669"/>
    <property type="project" value="UniProtKB-SubCell"/>
</dbReference>
<gene>
    <name evidence="10" type="ORF">MNBD_ALPHA12-664</name>
</gene>
<dbReference type="PANTHER" id="PTHR39342:SF1">
    <property type="entry name" value="UPF0283 MEMBRANE PROTEIN YCJF"/>
    <property type="match status" value="1"/>
</dbReference>
<keyword evidence="3" id="KW-1003">Cell membrane</keyword>
<evidence type="ECO:0000256" key="8">
    <source>
        <dbReference type="SAM" id="MobiDB-lite"/>
    </source>
</evidence>
<keyword evidence="5 9" id="KW-0812">Transmembrane</keyword>
<evidence type="ECO:0000256" key="7">
    <source>
        <dbReference type="ARBA" id="ARBA00023136"/>
    </source>
</evidence>
<protein>
    <submittedName>
        <fullName evidence="10">GTP-binding protein</fullName>
    </submittedName>
</protein>
<evidence type="ECO:0000256" key="9">
    <source>
        <dbReference type="SAM" id="Phobius"/>
    </source>
</evidence>
<dbReference type="InterPro" id="IPR021147">
    <property type="entry name" value="DUF697"/>
</dbReference>
<comment type="similarity">
    <text evidence="2">Belongs to the UPF0283 family.</text>
</comment>
<reference evidence="10" key="1">
    <citation type="submission" date="2018-06" db="EMBL/GenBank/DDBJ databases">
        <authorList>
            <person name="Zhirakovskaya E."/>
        </authorList>
    </citation>
    <scope>NUCLEOTIDE SEQUENCE</scope>
</reference>
<keyword evidence="7 9" id="KW-0472">Membrane</keyword>